<dbReference type="KEGG" id="mng:MNEG_10376"/>
<organism evidence="2 3">
    <name type="scientific">Monoraphidium neglectum</name>
    <dbReference type="NCBI Taxonomy" id="145388"/>
    <lineage>
        <taxon>Eukaryota</taxon>
        <taxon>Viridiplantae</taxon>
        <taxon>Chlorophyta</taxon>
        <taxon>core chlorophytes</taxon>
        <taxon>Chlorophyceae</taxon>
        <taxon>CS clade</taxon>
        <taxon>Sphaeropleales</taxon>
        <taxon>Selenastraceae</taxon>
        <taxon>Monoraphidium</taxon>
    </lineage>
</organism>
<proteinExistence type="predicted"/>
<feature type="compositionally biased region" description="Polar residues" evidence="1">
    <location>
        <begin position="92"/>
        <end position="104"/>
    </location>
</feature>
<dbReference type="AlphaFoldDB" id="A0A0D2KPQ9"/>
<feature type="region of interest" description="Disordered" evidence="1">
    <location>
        <begin position="92"/>
        <end position="123"/>
    </location>
</feature>
<feature type="compositionally biased region" description="Low complexity" evidence="1">
    <location>
        <begin position="29"/>
        <end position="60"/>
    </location>
</feature>
<dbReference type="EMBL" id="KK102507">
    <property type="protein sequence ID" value="KIY97588.1"/>
    <property type="molecule type" value="Genomic_DNA"/>
</dbReference>
<sequence>MRGSLAAVCTRLGRKPVWEADHAAPPPASAAARAAAPGAGDAATTSPGRSKLAPGALAAAGGAGVGAGSSGFGGGGNPLLKAALNSGLNKISHLTQRPGTSSASGAGFPTAGSAVARGGGGGAASVKMRLKDYFVARSANEASNGGGTLT</sequence>
<name>A0A0D2KPQ9_9CHLO</name>
<feature type="region of interest" description="Disordered" evidence="1">
    <location>
        <begin position="19"/>
        <end position="65"/>
    </location>
</feature>
<evidence type="ECO:0000313" key="3">
    <source>
        <dbReference type="Proteomes" id="UP000054498"/>
    </source>
</evidence>
<dbReference type="RefSeq" id="XP_013896608.1">
    <property type="nucleotide sequence ID" value="XM_014041154.1"/>
</dbReference>
<dbReference type="GeneID" id="25727532"/>
<keyword evidence="3" id="KW-1185">Reference proteome</keyword>
<dbReference type="Proteomes" id="UP000054498">
    <property type="component" value="Unassembled WGS sequence"/>
</dbReference>
<evidence type="ECO:0000256" key="1">
    <source>
        <dbReference type="SAM" id="MobiDB-lite"/>
    </source>
</evidence>
<gene>
    <name evidence="2" type="ORF">MNEG_10376</name>
</gene>
<protein>
    <submittedName>
        <fullName evidence="2">Uncharacterized protein</fullName>
    </submittedName>
</protein>
<accession>A0A0D2KPQ9</accession>
<reference evidence="2 3" key="1">
    <citation type="journal article" date="2013" name="BMC Genomics">
        <title>Reconstruction of the lipid metabolism for the microalga Monoraphidium neglectum from its genome sequence reveals characteristics suitable for biofuel production.</title>
        <authorList>
            <person name="Bogen C."/>
            <person name="Al-Dilaimi A."/>
            <person name="Albersmeier A."/>
            <person name="Wichmann J."/>
            <person name="Grundmann M."/>
            <person name="Rupp O."/>
            <person name="Lauersen K.J."/>
            <person name="Blifernez-Klassen O."/>
            <person name="Kalinowski J."/>
            <person name="Goesmann A."/>
            <person name="Mussgnug J.H."/>
            <person name="Kruse O."/>
        </authorList>
    </citation>
    <scope>NUCLEOTIDE SEQUENCE [LARGE SCALE GENOMIC DNA]</scope>
    <source>
        <strain evidence="2 3">SAG 48.87</strain>
    </source>
</reference>
<evidence type="ECO:0000313" key="2">
    <source>
        <dbReference type="EMBL" id="KIY97588.1"/>
    </source>
</evidence>